<dbReference type="AlphaFoldDB" id="A0A5B0MKQ3"/>
<evidence type="ECO:0000313" key="3">
    <source>
        <dbReference type="Proteomes" id="UP000324748"/>
    </source>
</evidence>
<sequence>MMAEEQNRPGSSQRPNQQISPTTITATHGSQSQASNGRIDNLTTKSIDPEPESIDDDKKYGVKLKSIPENLLLSAERDV</sequence>
<reference evidence="2 3" key="1">
    <citation type="submission" date="2019-05" db="EMBL/GenBank/DDBJ databases">
        <title>Emergence of the Ug99 lineage of the wheat stem rust pathogen through somatic hybridization.</title>
        <authorList>
            <person name="Li F."/>
            <person name="Upadhyaya N.M."/>
            <person name="Sperschneider J."/>
            <person name="Matny O."/>
            <person name="Nguyen-Phuc H."/>
            <person name="Mago R."/>
            <person name="Raley C."/>
            <person name="Miller M.E."/>
            <person name="Silverstein K.A.T."/>
            <person name="Henningsen E."/>
            <person name="Hirsch C.D."/>
            <person name="Visser B."/>
            <person name="Pretorius Z.A."/>
            <person name="Steffenson B.J."/>
            <person name="Schwessinger B."/>
            <person name="Dodds P.N."/>
            <person name="Figueroa M."/>
        </authorList>
    </citation>
    <scope>NUCLEOTIDE SEQUENCE [LARGE SCALE GENOMIC DNA]</scope>
    <source>
        <strain evidence="2">21-0</strain>
    </source>
</reference>
<comment type="caution">
    <text evidence="2">The sequence shown here is derived from an EMBL/GenBank/DDBJ whole genome shotgun (WGS) entry which is preliminary data.</text>
</comment>
<keyword evidence="3" id="KW-1185">Reference proteome</keyword>
<name>A0A5B0MKQ3_PUCGR</name>
<proteinExistence type="predicted"/>
<dbReference type="Proteomes" id="UP000324748">
    <property type="component" value="Unassembled WGS sequence"/>
</dbReference>
<gene>
    <name evidence="2" type="ORF">PGT21_012251</name>
</gene>
<accession>A0A5B0MKQ3</accession>
<protein>
    <submittedName>
        <fullName evidence="2">Uncharacterized protein</fullName>
    </submittedName>
</protein>
<evidence type="ECO:0000256" key="1">
    <source>
        <dbReference type="SAM" id="MobiDB-lite"/>
    </source>
</evidence>
<organism evidence="2 3">
    <name type="scientific">Puccinia graminis f. sp. tritici</name>
    <dbReference type="NCBI Taxonomy" id="56615"/>
    <lineage>
        <taxon>Eukaryota</taxon>
        <taxon>Fungi</taxon>
        <taxon>Dikarya</taxon>
        <taxon>Basidiomycota</taxon>
        <taxon>Pucciniomycotina</taxon>
        <taxon>Pucciniomycetes</taxon>
        <taxon>Pucciniales</taxon>
        <taxon>Pucciniaceae</taxon>
        <taxon>Puccinia</taxon>
    </lineage>
</organism>
<dbReference type="EMBL" id="VSWC01000145">
    <property type="protein sequence ID" value="KAA1076579.1"/>
    <property type="molecule type" value="Genomic_DNA"/>
</dbReference>
<evidence type="ECO:0000313" key="2">
    <source>
        <dbReference type="EMBL" id="KAA1076579.1"/>
    </source>
</evidence>
<feature type="compositionally biased region" description="Polar residues" evidence="1">
    <location>
        <begin position="8"/>
        <end position="46"/>
    </location>
</feature>
<feature type="region of interest" description="Disordered" evidence="1">
    <location>
        <begin position="1"/>
        <end position="60"/>
    </location>
</feature>